<reference evidence="14" key="1">
    <citation type="submission" date="2021-09" db="EMBL/GenBank/DDBJ databases">
        <authorList>
            <consortium name="AG Swart"/>
            <person name="Singh M."/>
            <person name="Singh A."/>
            <person name="Seah K."/>
            <person name="Emmerich C."/>
        </authorList>
    </citation>
    <scope>NUCLEOTIDE SEQUENCE</scope>
    <source>
        <strain evidence="14">ATCC30299</strain>
    </source>
</reference>
<comment type="cofactor">
    <cofactor evidence="8">
        <name>FAD</name>
        <dbReference type="ChEBI" id="CHEBI:57692"/>
    </cofactor>
    <text evidence="8">Binds 1 FAD per subunit.</text>
</comment>
<keyword evidence="3 8" id="KW-0274">FAD</keyword>
<keyword evidence="8" id="KW-0547">Nucleotide-binding</keyword>
<evidence type="ECO:0000256" key="8">
    <source>
        <dbReference type="PIRSR" id="PIRSR000350-3"/>
    </source>
</evidence>
<dbReference type="EC" id="1.8.1.7" evidence="11"/>
<dbReference type="GO" id="GO:0034599">
    <property type="term" value="P:cellular response to oxidative stress"/>
    <property type="evidence" value="ECO:0007669"/>
    <property type="project" value="TreeGrafter"/>
</dbReference>
<dbReference type="InterPro" id="IPR023753">
    <property type="entry name" value="FAD/NAD-binding_dom"/>
</dbReference>
<dbReference type="InterPro" id="IPR036188">
    <property type="entry name" value="FAD/NAD-bd_sf"/>
</dbReference>
<dbReference type="InterPro" id="IPR001100">
    <property type="entry name" value="Pyr_nuc-diS_OxRdtase"/>
</dbReference>
<evidence type="ECO:0000256" key="5">
    <source>
        <dbReference type="ARBA" id="ARBA00023157"/>
    </source>
</evidence>
<feature type="binding site" evidence="8">
    <location>
        <begin position="175"/>
        <end position="182"/>
    </location>
    <ligand>
        <name>NAD(+)</name>
        <dbReference type="ChEBI" id="CHEBI:57540"/>
    </ligand>
</feature>
<dbReference type="InterPro" id="IPR006322">
    <property type="entry name" value="Glutathione_Rdtase_euk/bac"/>
</dbReference>
<dbReference type="GO" id="GO:0006749">
    <property type="term" value="P:glutathione metabolic process"/>
    <property type="evidence" value="ECO:0007669"/>
    <property type="project" value="InterPro"/>
</dbReference>
<protein>
    <recommendedName>
        <fullName evidence="11">Glutathione reductase</fullName>
        <ecNumber evidence="11">1.8.1.7</ecNumber>
    </recommendedName>
</protein>
<dbReference type="InterPro" id="IPR046952">
    <property type="entry name" value="GSHR/TRXR-like"/>
</dbReference>
<organism evidence="14 15">
    <name type="scientific">Blepharisma stoltei</name>
    <dbReference type="NCBI Taxonomy" id="1481888"/>
    <lineage>
        <taxon>Eukaryota</taxon>
        <taxon>Sar</taxon>
        <taxon>Alveolata</taxon>
        <taxon>Ciliophora</taxon>
        <taxon>Postciliodesmatophora</taxon>
        <taxon>Heterotrichea</taxon>
        <taxon>Heterotrichida</taxon>
        <taxon>Blepharismidae</taxon>
        <taxon>Blepharisma</taxon>
    </lineage>
</organism>
<dbReference type="GO" id="GO:0005739">
    <property type="term" value="C:mitochondrion"/>
    <property type="evidence" value="ECO:0007669"/>
    <property type="project" value="TreeGrafter"/>
</dbReference>
<feature type="binding site" evidence="8">
    <location>
        <begin position="140"/>
        <end position="142"/>
    </location>
    <ligand>
        <name>FAD</name>
        <dbReference type="ChEBI" id="CHEBI:57692"/>
    </ligand>
</feature>
<dbReference type="PANTHER" id="PTHR42737">
    <property type="entry name" value="GLUTATHIONE REDUCTASE"/>
    <property type="match status" value="1"/>
</dbReference>
<dbReference type="PIRSF" id="PIRSF000350">
    <property type="entry name" value="Mercury_reductase_MerA"/>
    <property type="match status" value="1"/>
</dbReference>
<dbReference type="InterPro" id="IPR016156">
    <property type="entry name" value="FAD/NAD-linked_Rdtase_dimer_sf"/>
</dbReference>
<evidence type="ECO:0000313" key="14">
    <source>
        <dbReference type="EMBL" id="CAG9314720.1"/>
    </source>
</evidence>
<evidence type="ECO:0000313" key="15">
    <source>
        <dbReference type="Proteomes" id="UP001162131"/>
    </source>
</evidence>
<dbReference type="GO" id="GO:0050661">
    <property type="term" value="F:NADP binding"/>
    <property type="evidence" value="ECO:0007669"/>
    <property type="project" value="InterPro"/>
</dbReference>
<dbReference type="GO" id="GO:0045454">
    <property type="term" value="P:cell redox homeostasis"/>
    <property type="evidence" value="ECO:0007669"/>
    <property type="project" value="InterPro"/>
</dbReference>
<keyword evidence="11" id="KW-0963">Cytoplasm</keyword>
<feature type="binding site" evidence="8">
    <location>
        <position position="262"/>
    </location>
    <ligand>
        <name>NAD(+)</name>
        <dbReference type="ChEBI" id="CHEBI:57540"/>
    </ligand>
</feature>
<dbReference type="PROSITE" id="PS00076">
    <property type="entry name" value="PYRIDINE_REDOX_1"/>
    <property type="match status" value="1"/>
</dbReference>
<dbReference type="NCBIfam" id="NF004776">
    <property type="entry name" value="PRK06116.1"/>
    <property type="match status" value="1"/>
</dbReference>
<dbReference type="InterPro" id="IPR012999">
    <property type="entry name" value="Pyr_OxRdtase_I_AS"/>
</dbReference>
<dbReference type="SUPFAM" id="SSF51905">
    <property type="entry name" value="FAD/NAD(P)-binding domain"/>
    <property type="match status" value="1"/>
</dbReference>
<evidence type="ECO:0000256" key="11">
    <source>
        <dbReference type="RuleBase" id="RU365016"/>
    </source>
</evidence>
<dbReference type="Pfam" id="PF07992">
    <property type="entry name" value="Pyr_redox_2"/>
    <property type="match status" value="1"/>
</dbReference>
<comment type="catalytic activity">
    <reaction evidence="11">
        <text>2 glutathione + NADP(+) = glutathione disulfide + NADPH + H(+)</text>
        <dbReference type="Rhea" id="RHEA:11740"/>
        <dbReference type="ChEBI" id="CHEBI:15378"/>
        <dbReference type="ChEBI" id="CHEBI:57783"/>
        <dbReference type="ChEBI" id="CHEBI:57925"/>
        <dbReference type="ChEBI" id="CHEBI:58297"/>
        <dbReference type="ChEBI" id="CHEBI:58349"/>
        <dbReference type="EC" id="1.8.1.7"/>
    </reaction>
</comment>
<keyword evidence="4 10" id="KW-0560">Oxidoreductase</keyword>
<evidence type="ECO:0000256" key="10">
    <source>
        <dbReference type="RuleBase" id="RU003691"/>
    </source>
</evidence>
<dbReference type="EMBL" id="CAJZBQ010000012">
    <property type="protein sequence ID" value="CAG9314720.1"/>
    <property type="molecule type" value="Genomic_DNA"/>
</dbReference>
<dbReference type="NCBIfam" id="TIGR01421">
    <property type="entry name" value="gluta_reduc_1"/>
    <property type="match status" value="1"/>
</dbReference>
<dbReference type="GO" id="GO:0050660">
    <property type="term" value="F:flavin adenine dinucleotide binding"/>
    <property type="evidence" value="ECO:0007669"/>
    <property type="project" value="InterPro"/>
</dbReference>
<name>A0AAU9IIM4_9CILI</name>
<dbReference type="Gene3D" id="3.50.50.60">
    <property type="entry name" value="FAD/NAD(P)-binding domain"/>
    <property type="match status" value="2"/>
</dbReference>
<feature type="domain" description="FAD/NAD(P)-binding" evidence="13">
    <location>
        <begin position="8"/>
        <end position="318"/>
    </location>
</feature>
<comment type="subcellular location">
    <subcellularLocation>
        <location evidence="11">Cytoplasm</location>
    </subcellularLocation>
</comment>
<feature type="disulfide bond" description="Redox-active" evidence="9">
    <location>
        <begin position="44"/>
        <end position="49"/>
    </location>
</feature>
<gene>
    <name evidence="14" type="ORF">BSTOLATCC_MIC11715</name>
</gene>
<comment type="function">
    <text evidence="11">Catalyzes the reduction of glutathione disulfide (GSSG) to reduced glutathione (GSH). Constitutes the major mechanism to maintain a high GSH:GSSG ratio in the cytosol.</text>
</comment>
<dbReference type="Pfam" id="PF02852">
    <property type="entry name" value="Pyr_redox_dim"/>
    <property type="match status" value="1"/>
</dbReference>
<proteinExistence type="inferred from homology"/>
<dbReference type="PRINTS" id="PR00368">
    <property type="entry name" value="FADPNR"/>
</dbReference>
<sequence>MLESKHADFLVIGGGSGGIASARRAAKYGAKVILVEFNRLGGLCVNNGCVPKKVCWNAAHILEGITLSKEYGFDTSASHTWATLKANRDAYIARLNGIYAKLLTNSGVEVIFGRARFVGPDIISVDDSLLITATNILIATGSQPRVLDIPGKEHFLTSDAFFALETLPSSALLIGSGYISCELACVFNTFGTKATIAMREDYPLIAYDREATTKLMEQMSKDGVTFLPSSNIVEIKKTDEGLHAFFDNGQNFVYEKIFLNIGRDAYVDDLNLEAAGVQMVGLRKIQVDEYEATTNPHIYAIGDVTKKLQLTPIAIAAGRKLAERLFNGQVDLKQDYTNVPAVIFTHPPLGTVGITEQQARAQYGDDNVKVYRSSFTNMFFALTEHKELTFMKLICVGPEERVVGLHGVGRGIDEMIQGFAVAVKMGATKRDFDNTVAIHPTASEEYVTMV</sequence>
<keyword evidence="6 10" id="KW-0676">Redox-active center</keyword>
<feature type="binding site" evidence="8">
    <location>
        <position position="53"/>
    </location>
    <ligand>
        <name>FAD</name>
        <dbReference type="ChEBI" id="CHEBI:57692"/>
    </ligand>
</feature>
<evidence type="ECO:0000256" key="7">
    <source>
        <dbReference type="PIRSR" id="PIRSR000350-2"/>
    </source>
</evidence>
<evidence type="ECO:0000256" key="1">
    <source>
        <dbReference type="ARBA" id="ARBA00007532"/>
    </source>
</evidence>
<keyword evidence="11" id="KW-0521">NADP</keyword>
<evidence type="ECO:0000259" key="13">
    <source>
        <dbReference type="Pfam" id="PF07992"/>
    </source>
</evidence>
<dbReference type="Gene3D" id="3.30.390.30">
    <property type="match status" value="1"/>
</dbReference>
<dbReference type="AlphaFoldDB" id="A0AAU9IIM4"/>
<accession>A0AAU9IIM4</accession>
<evidence type="ECO:0000256" key="4">
    <source>
        <dbReference type="ARBA" id="ARBA00023002"/>
    </source>
</evidence>
<evidence type="ECO:0000256" key="6">
    <source>
        <dbReference type="ARBA" id="ARBA00023284"/>
    </source>
</evidence>
<dbReference type="GO" id="GO:0004362">
    <property type="term" value="F:glutathione-disulfide reductase (NADPH) activity"/>
    <property type="evidence" value="ECO:0007669"/>
    <property type="project" value="UniProtKB-EC"/>
</dbReference>
<comment type="similarity">
    <text evidence="1 10">Belongs to the class-I pyridine nucleotide-disulfide oxidoreductase family.</text>
</comment>
<keyword evidence="2 10" id="KW-0285">Flavoprotein</keyword>
<feature type="binding site" evidence="8">
    <location>
        <position position="303"/>
    </location>
    <ligand>
        <name>FAD</name>
        <dbReference type="ChEBI" id="CHEBI:57692"/>
    </ligand>
</feature>
<dbReference type="SUPFAM" id="SSF55424">
    <property type="entry name" value="FAD/NAD-linked reductases, dimerisation (C-terminal) domain"/>
    <property type="match status" value="1"/>
</dbReference>
<evidence type="ECO:0000256" key="3">
    <source>
        <dbReference type="ARBA" id="ARBA00022827"/>
    </source>
</evidence>
<dbReference type="FunFam" id="3.30.390.30:FF:000003">
    <property type="entry name" value="Glutathione reductase"/>
    <property type="match status" value="1"/>
</dbReference>
<keyword evidence="15" id="KW-1185">Reference proteome</keyword>
<dbReference type="PRINTS" id="PR00411">
    <property type="entry name" value="PNDRDTASEI"/>
</dbReference>
<comment type="caution">
    <text evidence="14">The sequence shown here is derived from an EMBL/GenBank/DDBJ whole genome shotgun (WGS) entry which is preliminary data.</text>
</comment>
<dbReference type="Proteomes" id="UP001162131">
    <property type="component" value="Unassembled WGS sequence"/>
</dbReference>
<dbReference type="GO" id="GO:0005829">
    <property type="term" value="C:cytosol"/>
    <property type="evidence" value="ECO:0007669"/>
    <property type="project" value="TreeGrafter"/>
</dbReference>
<evidence type="ECO:0000259" key="12">
    <source>
        <dbReference type="Pfam" id="PF02852"/>
    </source>
</evidence>
<evidence type="ECO:0000256" key="2">
    <source>
        <dbReference type="ARBA" id="ARBA00022630"/>
    </source>
</evidence>
<feature type="domain" description="Pyridine nucleotide-disulphide oxidoreductase dimerisation" evidence="12">
    <location>
        <begin position="339"/>
        <end position="449"/>
    </location>
</feature>
<keyword evidence="5" id="KW-1015">Disulfide bond</keyword>
<feature type="active site" description="Proton acceptor" evidence="7">
    <location>
        <position position="439"/>
    </location>
</feature>
<keyword evidence="8" id="KW-0520">NAD</keyword>
<dbReference type="InterPro" id="IPR004099">
    <property type="entry name" value="Pyr_nucl-diS_OxRdtase_dimer"/>
</dbReference>
<evidence type="ECO:0000256" key="9">
    <source>
        <dbReference type="PIRSR" id="PIRSR000350-4"/>
    </source>
</evidence>
<dbReference type="PANTHER" id="PTHR42737:SF2">
    <property type="entry name" value="GLUTATHIONE REDUCTASE"/>
    <property type="match status" value="1"/>
</dbReference>